<sequence>MRKLSLIVMFCHLLSVSSCVRGDGTAGGNKGELLKERSTGTAGK</sequence>
<organism evidence="2">
    <name type="scientific">Parabacteroides distasonis</name>
    <dbReference type="NCBI Taxonomy" id="823"/>
    <lineage>
        <taxon>Bacteria</taxon>
        <taxon>Pseudomonadati</taxon>
        <taxon>Bacteroidota</taxon>
        <taxon>Bacteroidia</taxon>
        <taxon>Bacteroidales</taxon>
        <taxon>Tannerellaceae</taxon>
        <taxon>Parabacteroides</taxon>
    </lineage>
</organism>
<dbReference type="PROSITE" id="PS51257">
    <property type="entry name" value="PROKAR_LIPOPROTEIN"/>
    <property type="match status" value="1"/>
</dbReference>
<accession>A0A6N3D0X4</accession>
<evidence type="ECO:0000313" key="2">
    <source>
        <dbReference type="EMBL" id="VYU21862.1"/>
    </source>
</evidence>
<protein>
    <recommendedName>
        <fullName evidence="3">Lipoprotein</fullName>
    </recommendedName>
</protein>
<dbReference type="RefSeq" id="WP_258042720.1">
    <property type="nucleotide sequence ID" value="NZ_CACRUW010000012.1"/>
</dbReference>
<proteinExistence type="predicted"/>
<evidence type="ECO:0000256" key="1">
    <source>
        <dbReference type="SAM" id="MobiDB-lite"/>
    </source>
</evidence>
<gene>
    <name evidence="2" type="ORF">PDLFYP31_00267</name>
</gene>
<evidence type="ECO:0008006" key="3">
    <source>
        <dbReference type="Google" id="ProtNLM"/>
    </source>
</evidence>
<dbReference type="EMBL" id="CACRUW010000012">
    <property type="protein sequence ID" value="VYU21862.1"/>
    <property type="molecule type" value="Genomic_DNA"/>
</dbReference>
<reference evidence="2" key="1">
    <citation type="submission" date="2019-11" db="EMBL/GenBank/DDBJ databases">
        <authorList>
            <person name="Feng L."/>
        </authorList>
    </citation>
    <scope>NUCLEOTIDE SEQUENCE</scope>
    <source>
        <strain evidence="2">PdistasonisLFYP31</strain>
    </source>
</reference>
<dbReference type="AlphaFoldDB" id="A0A6N3D0X4"/>
<feature type="region of interest" description="Disordered" evidence="1">
    <location>
        <begin position="22"/>
        <end position="44"/>
    </location>
</feature>
<name>A0A6N3D0X4_PARDI</name>